<reference evidence="2" key="1">
    <citation type="submission" date="2023-03" db="EMBL/GenBank/DDBJ databases">
        <title>Massive genome expansion in bonnet fungi (Mycena s.s.) driven by repeated elements and novel gene families across ecological guilds.</title>
        <authorList>
            <consortium name="Lawrence Berkeley National Laboratory"/>
            <person name="Harder C.B."/>
            <person name="Miyauchi S."/>
            <person name="Viragh M."/>
            <person name="Kuo A."/>
            <person name="Thoen E."/>
            <person name="Andreopoulos B."/>
            <person name="Lu D."/>
            <person name="Skrede I."/>
            <person name="Drula E."/>
            <person name="Henrissat B."/>
            <person name="Morin E."/>
            <person name="Kohler A."/>
            <person name="Barry K."/>
            <person name="LaButti K."/>
            <person name="Morin E."/>
            <person name="Salamov A."/>
            <person name="Lipzen A."/>
            <person name="Mereny Z."/>
            <person name="Hegedus B."/>
            <person name="Baldrian P."/>
            <person name="Stursova M."/>
            <person name="Weitz H."/>
            <person name="Taylor A."/>
            <person name="Grigoriev I.V."/>
            <person name="Nagy L.G."/>
            <person name="Martin F."/>
            <person name="Kauserud H."/>
        </authorList>
    </citation>
    <scope>NUCLEOTIDE SEQUENCE</scope>
    <source>
        <strain evidence="2">CBHHK002</strain>
    </source>
</reference>
<sequence length="445" mass="49537">MADRTSKANSRSQPYPHPAPRLGTLVQQLNLLATDIAPRRFDVNVSTLEAPRRWLGFTFLELEALSANFHPDVGTLCETCGLVVPKYGFGWYVLDKEHECIVVPWKVCKACWKFDNRSPEYDEEEMDRDDAPRIPMCSCAPGSIVAEKADCALHCVPSMVPVPRRRAVRRPKWRSEVRDEIQALYERRAGQRDIAHAKLRDVLNSTTPTDAAARQQNIDKLTLAWEQTCAKAQEALDLRVQLSTTSLADFAMPPPSPPPSPPRIHIPTRRIHAPKIPCHLASRNGIFPPPAEIQDAYDVESHGCLSSREPTSQYEFNLFLNLYIFTSLPPVFVTERAKTRFKTAHVTVLAGRSVTVTKSSLAPLSPPPPTSSAPELPLWHSSSGVVFVTLPVVILATPTSLYSTLLGARMPRSSTNERVASYSKYCGECADMGTIMDELPAWHSF</sequence>
<comment type="caution">
    <text evidence="2">The sequence shown here is derived from an EMBL/GenBank/DDBJ whole genome shotgun (WGS) entry which is preliminary data.</text>
</comment>
<evidence type="ECO:0000313" key="3">
    <source>
        <dbReference type="Proteomes" id="UP001218218"/>
    </source>
</evidence>
<proteinExistence type="predicted"/>
<feature type="region of interest" description="Disordered" evidence="1">
    <location>
        <begin position="1"/>
        <end position="20"/>
    </location>
</feature>
<protein>
    <submittedName>
        <fullName evidence="2">Uncharacterized protein</fullName>
    </submittedName>
</protein>
<accession>A0AAD6YXL4</accession>
<name>A0AAD6YXL4_9AGAR</name>
<evidence type="ECO:0000313" key="2">
    <source>
        <dbReference type="EMBL" id="KAJ7301236.1"/>
    </source>
</evidence>
<evidence type="ECO:0000256" key="1">
    <source>
        <dbReference type="SAM" id="MobiDB-lite"/>
    </source>
</evidence>
<gene>
    <name evidence="2" type="ORF">DFH08DRAFT_978945</name>
</gene>
<dbReference type="Proteomes" id="UP001218218">
    <property type="component" value="Unassembled WGS sequence"/>
</dbReference>
<dbReference type="AlphaFoldDB" id="A0AAD6YXL4"/>
<organism evidence="2 3">
    <name type="scientific">Mycena albidolilacea</name>
    <dbReference type="NCBI Taxonomy" id="1033008"/>
    <lineage>
        <taxon>Eukaryota</taxon>
        <taxon>Fungi</taxon>
        <taxon>Dikarya</taxon>
        <taxon>Basidiomycota</taxon>
        <taxon>Agaricomycotina</taxon>
        <taxon>Agaricomycetes</taxon>
        <taxon>Agaricomycetidae</taxon>
        <taxon>Agaricales</taxon>
        <taxon>Marasmiineae</taxon>
        <taxon>Mycenaceae</taxon>
        <taxon>Mycena</taxon>
    </lineage>
</organism>
<dbReference type="EMBL" id="JARIHO010000140">
    <property type="protein sequence ID" value="KAJ7301236.1"/>
    <property type="molecule type" value="Genomic_DNA"/>
</dbReference>
<keyword evidence="3" id="KW-1185">Reference proteome</keyword>